<name>A0A225UC87_9STRA</name>
<evidence type="ECO:0000313" key="3">
    <source>
        <dbReference type="Proteomes" id="UP000198211"/>
    </source>
</evidence>
<evidence type="ECO:0000256" key="1">
    <source>
        <dbReference type="SAM" id="MobiDB-lite"/>
    </source>
</evidence>
<keyword evidence="3" id="KW-1185">Reference proteome</keyword>
<protein>
    <submittedName>
        <fullName evidence="2">Uncharacterized protein</fullName>
    </submittedName>
</protein>
<feature type="compositionally biased region" description="Basic and acidic residues" evidence="1">
    <location>
        <begin position="117"/>
        <end position="129"/>
    </location>
</feature>
<reference evidence="3" key="1">
    <citation type="submission" date="2017-03" db="EMBL/GenBank/DDBJ databases">
        <title>Phytopthora megakarya and P. palmivora, two closely related causual agents of cacao black pod achieved similar genome size and gene model numbers by different mechanisms.</title>
        <authorList>
            <person name="Ali S."/>
            <person name="Shao J."/>
            <person name="Larry D.J."/>
            <person name="Kronmiller B."/>
            <person name="Shen D."/>
            <person name="Strem M.D."/>
            <person name="Melnick R.L."/>
            <person name="Guiltinan M.J."/>
            <person name="Tyler B.M."/>
            <person name="Meinhardt L.W."/>
            <person name="Bailey B.A."/>
        </authorList>
    </citation>
    <scope>NUCLEOTIDE SEQUENCE [LARGE SCALE GENOMIC DNA]</scope>
    <source>
        <strain evidence="3">zdho120</strain>
    </source>
</reference>
<organism evidence="2 3">
    <name type="scientific">Phytophthora megakarya</name>
    <dbReference type="NCBI Taxonomy" id="4795"/>
    <lineage>
        <taxon>Eukaryota</taxon>
        <taxon>Sar</taxon>
        <taxon>Stramenopiles</taxon>
        <taxon>Oomycota</taxon>
        <taxon>Peronosporomycetes</taxon>
        <taxon>Peronosporales</taxon>
        <taxon>Peronosporaceae</taxon>
        <taxon>Phytophthora</taxon>
    </lineage>
</organism>
<feature type="compositionally biased region" description="Low complexity" evidence="1">
    <location>
        <begin position="93"/>
        <end position="106"/>
    </location>
</feature>
<evidence type="ECO:0000313" key="2">
    <source>
        <dbReference type="EMBL" id="OWY90837.1"/>
    </source>
</evidence>
<accession>A0A225UC87</accession>
<sequence length="141" mass="16168">MSRSEETPLDYLYRLNVATLRAKLKIKDGNPKAHREHVDHYIETLGDPELADRLTLLRLADVDELEEVLRARERAKSRQRRSAFGSKFRQKVPASAPTAPARAAVPKRMIQVPSQTESRDRTDPTRKGTCEGFFLLRQNRS</sequence>
<dbReference type="Proteomes" id="UP000198211">
    <property type="component" value="Unassembled WGS sequence"/>
</dbReference>
<gene>
    <name evidence="2" type="ORF">PHMEG_00040853</name>
</gene>
<feature type="region of interest" description="Disordered" evidence="1">
    <location>
        <begin position="72"/>
        <end position="141"/>
    </location>
</feature>
<proteinExistence type="predicted"/>
<dbReference type="AlphaFoldDB" id="A0A225UC87"/>
<dbReference type="EMBL" id="NBNE01021775">
    <property type="protein sequence ID" value="OWY90837.1"/>
    <property type="molecule type" value="Genomic_DNA"/>
</dbReference>
<comment type="caution">
    <text evidence="2">The sequence shown here is derived from an EMBL/GenBank/DDBJ whole genome shotgun (WGS) entry which is preliminary data.</text>
</comment>